<dbReference type="Pfam" id="PF02776">
    <property type="entry name" value="TPP_enzyme_N"/>
    <property type="match status" value="1"/>
</dbReference>
<dbReference type="InterPro" id="IPR045229">
    <property type="entry name" value="TPP_enz"/>
</dbReference>
<protein>
    <submittedName>
        <fullName evidence="3">Acetolactate synthase 3 catalytic subunit</fullName>
        <ecNumber evidence="3">2.2.1.6</ecNumber>
    </submittedName>
</protein>
<dbReference type="GO" id="GO:0009099">
    <property type="term" value="P:L-valine biosynthetic process"/>
    <property type="evidence" value="ECO:0007669"/>
    <property type="project" value="TreeGrafter"/>
</dbReference>
<dbReference type="EC" id="2.2.1.6" evidence="3"/>
<evidence type="ECO:0000259" key="2">
    <source>
        <dbReference type="Pfam" id="PF02776"/>
    </source>
</evidence>
<dbReference type="InterPro" id="IPR029061">
    <property type="entry name" value="THDP-binding"/>
</dbReference>
<accession>A0A379XV71</accession>
<dbReference type="PANTHER" id="PTHR18968">
    <property type="entry name" value="THIAMINE PYROPHOSPHATE ENZYMES"/>
    <property type="match status" value="1"/>
</dbReference>
<dbReference type="GO" id="GO:0009097">
    <property type="term" value="P:isoleucine biosynthetic process"/>
    <property type="evidence" value="ECO:0007669"/>
    <property type="project" value="TreeGrafter"/>
</dbReference>
<evidence type="ECO:0000313" key="3">
    <source>
        <dbReference type="EMBL" id="SUI04135.1"/>
    </source>
</evidence>
<keyword evidence="3" id="KW-0808">Transferase</keyword>
<name>A0A379XV71_SALER</name>
<dbReference type="Proteomes" id="UP000254220">
    <property type="component" value="Unassembled WGS sequence"/>
</dbReference>
<reference evidence="3 4" key="1">
    <citation type="submission" date="2018-06" db="EMBL/GenBank/DDBJ databases">
        <authorList>
            <consortium name="Pathogen Informatics"/>
            <person name="Doyle S."/>
        </authorList>
    </citation>
    <scope>NUCLEOTIDE SEQUENCE [LARGE SCALE GENOMIC DNA]</scope>
    <source>
        <strain evidence="3 4">NCTC12420</strain>
    </source>
</reference>
<dbReference type="SUPFAM" id="SSF52518">
    <property type="entry name" value="Thiamin diphosphate-binding fold (THDP-binding)"/>
    <property type="match status" value="1"/>
</dbReference>
<feature type="domain" description="Thiamine pyrophosphate enzyme N-terminal TPP-binding" evidence="2">
    <location>
        <begin position="5"/>
        <end position="119"/>
    </location>
</feature>
<dbReference type="Gene3D" id="3.40.50.970">
    <property type="match status" value="1"/>
</dbReference>
<evidence type="ECO:0000313" key="4">
    <source>
        <dbReference type="Proteomes" id="UP000254220"/>
    </source>
</evidence>
<gene>
    <name evidence="3" type="primary">ilvB_3</name>
    <name evidence="3" type="ORF">NCTC12420_03972</name>
</gene>
<comment type="similarity">
    <text evidence="1">Belongs to the TPP enzyme family.</text>
</comment>
<dbReference type="PANTHER" id="PTHR18968:SF13">
    <property type="entry name" value="ACETOLACTATE SYNTHASE CATALYTIC SUBUNIT, MITOCHONDRIAL"/>
    <property type="match status" value="1"/>
</dbReference>
<dbReference type="InterPro" id="IPR012001">
    <property type="entry name" value="Thiamin_PyroP_enz_TPP-bd_dom"/>
</dbReference>
<proteinExistence type="inferred from homology"/>
<dbReference type="GO" id="GO:0050660">
    <property type="term" value="F:flavin adenine dinucleotide binding"/>
    <property type="evidence" value="ECO:0007669"/>
    <property type="project" value="TreeGrafter"/>
</dbReference>
<dbReference type="GO" id="GO:0003984">
    <property type="term" value="F:acetolactate synthase activity"/>
    <property type="evidence" value="ECO:0007669"/>
    <property type="project" value="UniProtKB-EC"/>
</dbReference>
<organism evidence="3 4">
    <name type="scientific">Salmonella enterica subsp. indica</name>
    <dbReference type="NCBI Taxonomy" id="59207"/>
    <lineage>
        <taxon>Bacteria</taxon>
        <taxon>Pseudomonadati</taxon>
        <taxon>Pseudomonadota</taxon>
        <taxon>Gammaproteobacteria</taxon>
        <taxon>Enterobacterales</taxon>
        <taxon>Enterobacteriaceae</taxon>
        <taxon>Salmonella</taxon>
    </lineage>
</organism>
<dbReference type="CDD" id="cd07035">
    <property type="entry name" value="TPP_PYR_POX_like"/>
    <property type="match status" value="1"/>
</dbReference>
<sequence>MEMLSGAEMVVRSLIDQGVKQVFGYPGGAVLDIYDALHTVGGIDHVLVRHEQAAVHMADGLARATGDVGVVLVTSGPGATNAITGIATAYMDSIPLVILSGQVATSLIGYDAFQECDMVGISRPVVKHSFLVKQTEDIPLVLKKSLLAGGKRASWAGGRGSAERYFESGEKNAICLAGNGQYALLQSHNVRT</sequence>
<dbReference type="FunFam" id="3.40.50.970:FF:000007">
    <property type="entry name" value="Acetolactate synthase"/>
    <property type="match status" value="1"/>
</dbReference>
<dbReference type="EMBL" id="UGYB01000001">
    <property type="protein sequence ID" value="SUI04135.1"/>
    <property type="molecule type" value="Genomic_DNA"/>
</dbReference>
<dbReference type="GO" id="GO:0005948">
    <property type="term" value="C:acetolactate synthase complex"/>
    <property type="evidence" value="ECO:0007669"/>
    <property type="project" value="TreeGrafter"/>
</dbReference>
<evidence type="ECO:0000256" key="1">
    <source>
        <dbReference type="ARBA" id="ARBA00007812"/>
    </source>
</evidence>
<dbReference type="GO" id="GO:0030976">
    <property type="term" value="F:thiamine pyrophosphate binding"/>
    <property type="evidence" value="ECO:0007669"/>
    <property type="project" value="InterPro"/>
</dbReference>
<dbReference type="AlphaFoldDB" id="A0A379XV71"/>